<dbReference type="PROSITE" id="PS51186">
    <property type="entry name" value="GNAT"/>
    <property type="match status" value="1"/>
</dbReference>
<dbReference type="InterPro" id="IPR000182">
    <property type="entry name" value="GNAT_dom"/>
</dbReference>
<evidence type="ECO:0000259" key="1">
    <source>
        <dbReference type="PROSITE" id="PS51186"/>
    </source>
</evidence>
<dbReference type="Gene3D" id="3.40.630.30">
    <property type="match status" value="1"/>
</dbReference>
<dbReference type="AlphaFoldDB" id="A0A2T7FXV5"/>
<gene>
    <name evidence="2" type="ORF">DC363_07630</name>
</gene>
<evidence type="ECO:0000313" key="2">
    <source>
        <dbReference type="EMBL" id="PVA07002.1"/>
    </source>
</evidence>
<dbReference type="PANTHER" id="PTHR43138:SF1">
    <property type="entry name" value="N-ACETYLTRANSFERASE ACA1"/>
    <property type="match status" value="1"/>
</dbReference>
<protein>
    <submittedName>
        <fullName evidence="2">GNAT family N-acetyltransferase</fullName>
    </submittedName>
</protein>
<comment type="caution">
    <text evidence="2">The sequence shown here is derived from an EMBL/GenBank/DDBJ whole genome shotgun (WGS) entry which is preliminary data.</text>
</comment>
<organism evidence="2 3">
    <name type="scientific">Thalassorhabdomicrobium marinisediminis</name>
    <dbReference type="NCBI Taxonomy" id="2170577"/>
    <lineage>
        <taxon>Bacteria</taxon>
        <taxon>Pseudomonadati</taxon>
        <taxon>Pseudomonadota</taxon>
        <taxon>Alphaproteobacteria</taxon>
        <taxon>Rhodobacterales</taxon>
        <taxon>Paracoccaceae</taxon>
        <taxon>Thalassorhabdomicrobium</taxon>
    </lineage>
</organism>
<feature type="domain" description="N-acetyltransferase" evidence="1">
    <location>
        <begin position="1"/>
        <end position="161"/>
    </location>
</feature>
<dbReference type="Proteomes" id="UP000244817">
    <property type="component" value="Unassembled WGS sequence"/>
</dbReference>
<accession>A0A2T7FXV5</accession>
<sequence>MIIRPATAADWPALWDILRPVFRAGETYAVDRDIDESAARALWCDSPAATFVAEDAGRILGTYYLKTNHQGGARHVCNCGYVTDATATGRGVARAMCEHSLAEARAMGYRAMQFNLVLASNAAAVGLWQKLGFQIVGTLPQVFDHPRLGLVDGHVMWKALS</sequence>
<dbReference type="CDD" id="cd04301">
    <property type="entry name" value="NAT_SF"/>
    <property type="match status" value="1"/>
</dbReference>
<evidence type="ECO:0000313" key="3">
    <source>
        <dbReference type="Proteomes" id="UP000244817"/>
    </source>
</evidence>
<dbReference type="GO" id="GO:0016747">
    <property type="term" value="F:acyltransferase activity, transferring groups other than amino-acyl groups"/>
    <property type="evidence" value="ECO:0007669"/>
    <property type="project" value="InterPro"/>
</dbReference>
<keyword evidence="2" id="KW-0808">Transferase</keyword>
<dbReference type="EMBL" id="QCYG01000004">
    <property type="protein sequence ID" value="PVA07002.1"/>
    <property type="molecule type" value="Genomic_DNA"/>
</dbReference>
<dbReference type="InterPro" id="IPR052742">
    <property type="entry name" value="Mito_N-acetyltransferase"/>
</dbReference>
<dbReference type="OrthoDB" id="9788300at2"/>
<dbReference type="InterPro" id="IPR016181">
    <property type="entry name" value="Acyl_CoA_acyltransferase"/>
</dbReference>
<dbReference type="Pfam" id="PF00583">
    <property type="entry name" value="Acetyltransf_1"/>
    <property type="match status" value="1"/>
</dbReference>
<reference evidence="2 3" key="1">
    <citation type="submission" date="2018-04" db="EMBL/GenBank/DDBJ databases">
        <title>Pelagivirga bohaiensis gen. nov., sp. nov., a bacterium isolated from the Bohai Sea.</title>
        <authorList>
            <person name="Ji X."/>
        </authorList>
    </citation>
    <scope>NUCLEOTIDE SEQUENCE [LARGE SCALE GENOMIC DNA]</scope>
    <source>
        <strain evidence="2 3">BH-SD16</strain>
    </source>
</reference>
<name>A0A2T7FXV5_9RHOB</name>
<proteinExistence type="predicted"/>
<keyword evidence="3" id="KW-1185">Reference proteome</keyword>
<dbReference type="SUPFAM" id="SSF55729">
    <property type="entry name" value="Acyl-CoA N-acyltransferases (Nat)"/>
    <property type="match status" value="1"/>
</dbReference>
<dbReference type="PANTHER" id="PTHR43138">
    <property type="entry name" value="ACETYLTRANSFERASE, GNAT FAMILY"/>
    <property type="match status" value="1"/>
</dbReference>
<dbReference type="RefSeq" id="WP_108640537.1">
    <property type="nucleotide sequence ID" value="NZ_QCYG01000004.1"/>
</dbReference>